<keyword evidence="2 5" id="KW-0489">Methyltransferase</keyword>
<dbReference type="InterPro" id="IPR029063">
    <property type="entry name" value="SAM-dependent_MTases_sf"/>
</dbReference>
<reference evidence="5 6" key="1">
    <citation type="journal article" date="2018" name="Gigascience">
        <title>Genomes of trombidid mites reveal novel predicted allergens and laterally-transferred genes associated with secondary metabolism.</title>
        <authorList>
            <person name="Dong X."/>
            <person name="Chaisiri K."/>
            <person name="Xia D."/>
            <person name="Armstrong S.D."/>
            <person name="Fang Y."/>
            <person name="Donnelly M.J."/>
            <person name="Kadowaki T."/>
            <person name="McGarry J.W."/>
            <person name="Darby A.C."/>
            <person name="Makepeace B.L."/>
        </authorList>
    </citation>
    <scope>NUCLEOTIDE SEQUENCE [LARGE SCALE GENOMIC DNA]</scope>
    <source>
        <strain evidence="5">UoL-WK</strain>
    </source>
</reference>
<comment type="caution">
    <text evidence="5">The sequence shown here is derived from an EMBL/GenBank/DDBJ whole genome shotgun (WGS) entry which is preliminary data.</text>
</comment>
<feature type="domain" description="Methyltransferase type 11" evidence="4">
    <location>
        <begin position="50"/>
        <end position="141"/>
    </location>
</feature>
<dbReference type="SUPFAM" id="SSF53335">
    <property type="entry name" value="S-adenosyl-L-methionine-dependent methyltransferases"/>
    <property type="match status" value="1"/>
</dbReference>
<dbReference type="Pfam" id="PF08241">
    <property type="entry name" value="Methyltransf_11"/>
    <property type="match status" value="1"/>
</dbReference>
<dbReference type="PANTHER" id="PTHR44942:SF4">
    <property type="entry name" value="METHYLTRANSFERASE TYPE 11 DOMAIN-CONTAINING PROTEIN"/>
    <property type="match status" value="1"/>
</dbReference>
<dbReference type="GO" id="GO:0032259">
    <property type="term" value="P:methylation"/>
    <property type="evidence" value="ECO:0007669"/>
    <property type="project" value="UniProtKB-KW"/>
</dbReference>
<dbReference type="EMBL" id="NCKU01000135">
    <property type="protein sequence ID" value="RWS17009.1"/>
    <property type="molecule type" value="Genomic_DNA"/>
</dbReference>
<keyword evidence="6" id="KW-1185">Reference proteome</keyword>
<dbReference type="CDD" id="cd02440">
    <property type="entry name" value="AdoMet_MTases"/>
    <property type="match status" value="1"/>
</dbReference>
<evidence type="ECO:0000259" key="4">
    <source>
        <dbReference type="Pfam" id="PF08241"/>
    </source>
</evidence>
<dbReference type="PANTHER" id="PTHR44942">
    <property type="entry name" value="METHYLTRANSF_11 DOMAIN-CONTAINING PROTEIN"/>
    <property type="match status" value="1"/>
</dbReference>
<sequence length="274" mass="31188">MSQRLFEDANQAFHYSRARPSPPANLITQSINYLNEKILPNSNSKWQLAIDVGAGTGQCTRLLQPYFEKIIGFDVSEAQVNEANKGNSFLNVHYAISEAESLPLPDDSVDLLTACQCLHWFDMQAFFKEAQRVLKTDGVLAVIGHDVPKLYSTDKQELPLTNLLYDTFHGDILKPYIQSDRLELLHNGYKDIEFPFAQVSRENVHTDLKTTAEDCIELIKSWSNFQSCVQNDHSTAMALINDLQQAFISHFNQESLSKIEMIARRNYALILCRK</sequence>
<dbReference type="GO" id="GO:0008757">
    <property type="term" value="F:S-adenosylmethionine-dependent methyltransferase activity"/>
    <property type="evidence" value="ECO:0007669"/>
    <property type="project" value="InterPro"/>
</dbReference>
<evidence type="ECO:0000256" key="3">
    <source>
        <dbReference type="ARBA" id="ARBA00022679"/>
    </source>
</evidence>
<evidence type="ECO:0000256" key="2">
    <source>
        <dbReference type="ARBA" id="ARBA00022603"/>
    </source>
</evidence>
<comment type="similarity">
    <text evidence="1">Belongs to the methyltransferase superfamily.</text>
</comment>
<dbReference type="OrthoDB" id="506498at2759"/>
<dbReference type="STRING" id="1965070.A0A3S3PD12"/>
<dbReference type="Proteomes" id="UP000285301">
    <property type="component" value="Unassembled WGS sequence"/>
</dbReference>
<accession>A0A3S3PD12</accession>
<dbReference type="AlphaFoldDB" id="A0A3S3PD12"/>
<dbReference type="InterPro" id="IPR051052">
    <property type="entry name" value="Diverse_substrate_MTase"/>
</dbReference>
<keyword evidence="3 5" id="KW-0808">Transferase</keyword>
<gene>
    <name evidence="5" type="ORF">B4U79_09861</name>
</gene>
<proteinExistence type="inferred from homology"/>
<evidence type="ECO:0000256" key="1">
    <source>
        <dbReference type="ARBA" id="ARBA00008361"/>
    </source>
</evidence>
<protein>
    <submittedName>
        <fullName evidence="5">Putative methyltransferase-like protein</fullName>
    </submittedName>
</protein>
<dbReference type="InterPro" id="IPR013216">
    <property type="entry name" value="Methyltransf_11"/>
</dbReference>
<evidence type="ECO:0000313" key="5">
    <source>
        <dbReference type="EMBL" id="RWS17009.1"/>
    </source>
</evidence>
<name>A0A3S3PD12_9ACAR</name>
<evidence type="ECO:0000313" key="6">
    <source>
        <dbReference type="Proteomes" id="UP000285301"/>
    </source>
</evidence>
<dbReference type="Gene3D" id="3.40.50.150">
    <property type="entry name" value="Vaccinia Virus protein VP39"/>
    <property type="match status" value="1"/>
</dbReference>
<organism evidence="5 6">
    <name type="scientific">Dinothrombium tinctorium</name>
    <dbReference type="NCBI Taxonomy" id="1965070"/>
    <lineage>
        <taxon>Eukaryota</taxon>
        <taxon>Metazoa</taxon>
        <taxon>Ecdysozoa</taxon>
        <taxon>Arthropoda</taxon>
        <taxon>Chelicerata</taxon>
        <taxon>Arachnida</taxon>
        <taxon>Acari</taxon>
        <taxon>Acariformes</taxon>
        <taxon>Trombidiformes</taxon>
        <taxon>Prostigmata</taxon>
        <taxon>Anystina</taxon>
        <taxon>Parasitengona</taxon>
        <taxon>Trombidioidea</taxon>
        <taxon>Trombidiidae</taxon>
        <taxon>Dinothrombium</taxon>
    </lineage>
</organism>